<evidence type="ECO:0000256" key="1">
    <source>
        <dbReference type="ARBA" id="ARBA00022729"/>
    </source>
</evidence>
<proteinExistence type="inferred from homology"/>
<feature type="coiled-coil region" evidence="7">
    <location>
        <begin position="23"/>
        <end position="64"/>
    </location>
</feature>
<accession>A0A5R9ISY7</accession>
<comment type="caution">
    <text evidence="7">Lacks conserved residue(s) required for the propagation of feature annotation.</text>
</comment>
<dbReference type="PANTHER" id="PTHR38763:SF1">
    <property type="entry name" value="MAJOR OUTER MEMBRANE LIPOPROTEIN LPP"/>
    <property type="match status" value="1"/>
</dbReference>
<name>A0A5R9ISY7_9GAMM</name>
<comment type="subcellular location">
    <subcellularLocation>
        <location evidence="7">Cell outer membrane</location>
        <topology evidence="7">Lipid-anchor</topology>
        <orientation evidence="7">Periplasmic side</orientation>
    </subcellularLocation>
    <subcellularLocation>
        <location evidence="7">Secreted</location>
        <location evidence="7">Cell wall</location>
        <topology evidence="7">Peptidoglycan-anchor</topology>
    </subcellularLocation>
    <text evidence="7">Attached via its lipidated N-terminus to the inner leaflet of the outer membrane. Attached to the peptidoglycan network (PGN) via its C-terminus.</text>
</comment>
<dbReference type="AlphaFoldDB" id="A0A5R9ISY7"/>
<dbReference type="PROSITE" id="PS51257">
    <property type="entry name" value="PROKAR_LIPOPROTEIN"/>
    <property type="match status" value="1"/>
</dbReference>
<evidence type="ECO:0000313" key="12">
    <source>
        <dbReference type="EMBL" id="TLU67177.1"/>
    </source>
</evidence>
<keyword evidence="6 7" id="KW-0449">Lipoprotein</keyword>
<dbReference type="Proteomes" id="UP000307790">
    <property type="component" value="Unassembled WGS sequence"/>
</dbReference>
<feature type="lipid moiety-binding region" description="S-diacylglycerol cysteine" evidence="7 9">
    <location>
        <position position="20"/>
    </location>
</feature>
<evidence type="ECO:0000256" key="3">
    <source>
        <dbReference type="ARBA" id="ARBA00023136"/>
    </source>
</evidence>
<reference evidence="12 13" key="1">
    <citation type="submission" date="2019-05" db="EMBL/GenBank/DDBJ databases">
        <title>Genome sequences of Thalassotalea litorea 1K03283.</title>
        <authorList>
            <person name="Zhang D."/>
        </authorList>
    </citation>
    <scope>NUCLEOTIDE SEQUENCE [LARGE SCALE GENOMIC DNA]</scope>
    <source>
        <strain evidence="12 13">MCCC 1K03283</strain>
    </source>
</reference>
<keyword evidence="5 7" id="KW-0998">Cell outer membrane</keyword>
<dbReference type="RefSeq" id="WP_138318458.1">
    <property type="nucleotide sequence ID" value="NZ_VCBC01000003.1"/>
</dbReference>
<dbReference type="InterPro" id="IPR006817">
    <property type="entry name" value="Lipoprotein_leucine-zipper_dom"/>
</dbReference>
<evidence type="ECO:0000256" key="9">
    <source>
        <dbReference type="PIRSR" id="PIRSR002855-2"/>
    </source>
</evidence>
<dbReference type="NCBIfam" id="NF040598">
    <property type="entry name" value="Ala_zip_lipo"/>
    <property type="match status" value="1"/>
</dbReference>
<dbReference type="PIRSF" id="PIRSF002855">
    <property type="entry name" value="Murein-lipoprotein"/>
    <property type="match status" value="1"/>
</dbReference>
<feature type="lipid moiety-binding region" description="N-palmitoyl cysteine" evidence="7 9">
    <location>
        <position position="20"/>
    </location>
</feature>
<dbReference type="HAMAP" id="MF_00843">
    <property type="entry name" value="Lpp"/>
    <property type="match status" value="1"/>
</dbReference>
<keyword evidence="3 7" id="KW-0472">Membrane</keyword>
<evidence type="ECO:0000256" key="5">
    <source>
        <dbReference type="ARBA" id="ARBA00023237"/>
    </source>
</evidence>
<dbReference type="GO" id="GO:0030258">
    <property type="term" value="P:lipid modification"/>
    <property type="evidence" value="ECO:0007669"/>
    <property type="project" value="UniProtKB-UniRule"/>
</dbReference>
<organism evidence="12 13">
    <name type="scientific">Thalassotalea litorea</name>
    <dbReference type="NCBI Taxonomy" id="2020715"/>
    <lineage>
        <taxon>Bacteria</taxon>
        <taxon>Pseudomonadati</taxon>
        <taxon>Pseudomonadota</taxon>
        <taxon>Gammaproteobacteria</taxon>
        <taxon>Alteromonadales</taxon>
        <taxon>Colwelliaceae</taxon>
        <taxon>Thalassotalea</taxon>
    </lineage>
</organism>
<dbReference type="OrthoDB" id="5593828at2"/>
<dbReference type="GO" id="GO:0009279">
    <property type="term" value="C:cell outer membrane"/>
    <property type="evidence" value="ECO:0007669"/>
    <property type="project" value="UniProtKB-SubCell"/>
</dbReference>
<keyword evidence="4 7" id="KW-0564">Palmitate</keyword>
<keyword evidence="1 10" id="KW-0732">Signal</keyword>
<evidence type="ECO:0000256" key="7">
    <source>
        <dbReference type="HAMAP-Rule" id="MF_00843"/>
    </source>
</evidence>
<comment type="function">
    <text evidence="7">A highly abundant outer membrane lipoprotein that controls the distance between the inner and outer membranes. The only protein known to be covalently linked to the peptidoglycan network (PGN). Also non-covalently binds the PGN. The link between the cell outer membrane and PGN contributes to maintenance of the structural and functional integrity of the cell envelope, and maintains the correct distance between the PGN and the outer membrane.</text>
</comment>
<keyword evidence="7" id="KW-0175">Coiled coil</keyword>
<keyword evidence="7" id="KW-0964">Secreted</keyword>
<dbReference type="GO" id="GO:0042834">
    <property type="term" value="F:peptidoglycan binding"/>
    <property type="evidence" value="ECO:0007669"/>
    <property type="project" value="UniProtKB-UniRule"/>
</dbReference>
<evidence type="ECO:0000313" key="13">
    <source>
        <dbReference type="Proteomes" id="UP000307790"/>
    </source>
</evidence>
<evidence type="ECO:0000256" key="6">
    <source>
        <dbReference type="ARBA" id="ARBA00023288"/>
    </source>
</evidence>
<feature type="chain" id="PRO_5024276560" description="Major outer membrane lipoprotein Lpp" evidence="10">
    <location>
        <begin position="19"/>
        <end position="88"/>
    </location>
</feature>
<keyword evidence="7" id="KW-0677">Repeat</keyword>
<dbReference type="PANTHER" id="PTHR38763">
    <property type="entry name" value="MAJOR OUTER MEMBRANE PROLIPOPROTEIN LPP"/>
    <property type="match status" value="1"/>
</dbReference>
<dbReference type="Gene3D" id="1.20.5.190">
    <property type="match status" value="1"/>
</dbReference>
<feature type="repeat" evidence="7">
    <location>
        <begin position="34"/>
        <end position="44"/>
    </location>
</feature>
<gene>
    <name evidence="7" type="primary">lpp</name>
    <name evidence="12" type="ORF">FE810_02515</name>
</gene>
<comment type="subunit">
    <text evidence="7">Homotrimer.</text>
</comment>
<dbReference type="EMBL" id="VCBC01000003">
    <property type="protein sequence ID" value="TLU67177.1"/>
    <property type="molecule type" value="Genomic_DNA"/>
</dbReference>
<evidence type="ECO:0000256" key="2">
    <source>
        <dbReference type="ARBA" id="ARBA00023088"/>
    </source>
</evidence>
<feature type="signal peptide" evidence="10">
    <location>
        <begin position="1"/>
        <end position="18"/>
    </location>
</feature>
<comment type="similarity">
    <text evidence="7">Belongs to the Lpp family.</text>
</comment>
<dbReference type="GO" id="GO:0008289">
    <property type="term" value="F:lipid binding"/>
    <property type="evidence" value="ECO:0007669"/>
    <property type="project" value="UniProtKB-UniRule"/>
</dbReference>
<sequence>MKNKMMTLAGMVFALGLAGCSSNEMLEKNVADLTMKVDNLSSQVDSLSSEVADLKVQQQQATADSMAAKEMAAEANERVDNVVESYKK</sequence>
<dbReference type="Pfam" id="PF04728">
    <property type="entry name" value="LPP"/>
    <property type="match status" value="1"/>
</dbReference>
<feature type="modified residue" description="N6-murein peptidoglycan lysine" evidence="7 8">
    <location>
        <position position="88"/>
    </location>
</feature>
<dbReference type="SUPFAM" id="SSF58042">
    <property type="entry name" value="Outer membrane lipoprotein"/>
    <property type="match status" value="1"/>
</dbReference>
<comment type="caution">
    <text evidence="12">The sequence shown here is derived from an EMBL/GenBank/DDBJ whole genome shotgun (WGS) entry which is preliminary data.</text>
</comment>
<evidence type="ECO:0000256" key="8">
    <source>
        <dbReference type="PIRSR" id="PIRSR002855-1"/>
    </source>
</evidence>
<dbReference type="InterPro" id="IPR016367">
    <property type="entry name" value="MOM_Lpp"/>
</dbReference>
<dbReference type="GO" id="GO:0043580">
    <property type="term" value="P:periplasmic space organization"/>
    <property type="evidence" value="ECO:0007669"/>
    <property type="project" value="UniProtKB-UniRule"/>
</dbReference>
<evidence type="ECO:0000256" key="4">
    <source>
        <dbReference type="ARBA" id="ARBA00023139"/>
    </source>
</evidence>
<evidence type="ECO:0000256" key="10">
    <source>
        <dbReference type="SAM" id="SignalP"/>
    </source>
</evidence>
<keyword evidence="7" id="KW-0134">Cell wall</keyword>
<evidence type="ECO:0000259" key="11">
    <source>
        <dbReference type="Pfam" id="PF04728"/>
    </source>
</evidence>
<keyword evidence="2 7" id="KW-0572">Peptidoglycan-anchor</keyword>
<keyword evidence="13" id="KW-1185">Reference proteome</keyword>
<protein>
    <recommendedName>
        <fullName evidence="7">Major outer membrane lipoprotein Lpp</fullName>
    </recommendedName>
</protein>
<feature type="domain" description="Lipoprotein leucine-zipper" evidence="11">
    <location>
        <begin position="36"/>
        <end position="88"/>
    </location>
</feature>